<dbReference type="EC" id="2.4.1.187" evidence="5"/>
<dbReference type="InterPro" id="IPR034714">
    <property type="entry name" value="TagA_TarA"/>
</dbReference>
<dbReference type="STRING" id="872965.SE16_10230"/>
<dbReference type="EMBL" id="BBZA01000015">
    <property type="protein sequence ID" value="GAP61778.1"/>
    <property type="molecule type" value="Genomic_DNA"/>
</dbReference>
<keyword evidence="6" id="KW-1185">Reference proteome</keyword>
<dbReference type="FunCoup" id="A0A0M9UBF1">
    <property type="interactions" value="57"/>
</dbReference>
<evidence type="ECO:0000313" key="5">
    <source>
        <dbReference type="EMBL" id="GAP61778.1"/>
    </source>
</evidence>
<comment type="caution">
    <text evidence="5">The sequence shown here is derived from an EMBL/GenBank/DDBJ whole genome shotgun (WGS) entry which is preliminary data.</text>
</comment>
<name>A0A0M9UBF1_9CHLR</name>
<evidence type="ECO:0000256" key="1">
    <source>
        <dbReference type="ARBA" id="ARBA00022676"/>
    </source>
</evidence>
<keyword evidence="3" id="KW-0777">Teichoic acid biosynthesis</keyword>
<keyword evidence="1 5" id="KW-0328">Glycosyltransferase</keyword>
<keyword evidence="4" id="KW-0961">Cell wall biogenesis/degradation</keyword>
<gene>
    <name evidence="5" type="ORF">ARMA_0201</name>
</gene>
<dbReference type="Proteomes" id="UP000037784">
    <property type="component" value="Unassembled WGS sequence"/>
</dbReference>
<dbReference type="Pfam" id="PF03808">
    <property type="entry name" value="Glyco_tran_WecG"/>
    <property type="match status" value="1"/>
</dbReference>
<keyword evidence="2 5" id="KW-0808">Transferase</keyword>
<dbReference type="InterPro" id="IPR004629">
    <property type="entry name" value="WecG_TagA_CpsF"/>
</dbReference>
<dbReference type="RefSeq" id="WP_200907156.1">
    <property type="nucleotide sequence ID" value="NZ_BBZA01000015.1"/>
</dbReference>
<organism evidence="5 6">
    <name type="scientific">Ardenticatena maritima</name>
    <dbReference type="NCBI Taxonomy" id="872965"/>
    <lineage>
        <taxon>Bacteria</taxon>
        <taxon>Bacillati</taxon>
        <taxon>Chloroflexota</taxon>
        <taxon>Ardenticatenia</taxon>
        <taxon>Ardenticatenales</taxon>
        <taxon>Ardenticatenaceae</taxon>
        <taxon>Ardenticatena</taxon>
    </lineage>
</organism>
<dbReference type="CDD" id="cd06533">
    <property type="entry name" value="Glyco_transf_WecG_TagA"/>
    <property type="match status" value="1"/>
</dbReference>
<dbReference type="AlphaFoldDB" id="A0A0M9UBF1"/>
<evidence type="ECO:0000256" key="3">
    <source>
        <dbReference type="ARBA" id="ARBA00022944"/>
    </source>
</evidence>
<evidence type="ECO:0000256" key="4">
    <source>
        <dbReference type="ARBA" id="ARBA00023316"/>
    </source>
</evidence>
<accession>A0A0M9UBF1</accession>
<reference evidence="5 6" key="1">
    <citation type="journal article" date="2015" name="Genome Announc.">
        <title>Draft Genome Sequence of a Heterotrophic Facultative Anaerobic Thermophilic Bacterium, Ardenticatena maritima Strain 110ST.</title>
        <authorList>
            <person name="Kawaichi S."/>
            <person name="Yoshida T."/>
            <person name="Sako Y."/>
            <person name="Nakamura R."/>
        </authorList>
    </citation>
    <scope>NUCLEOTIDE SEQUENCE [LARGE SCALE GENOMIC DNA]</scope>
    <source>
        <strain evidence="5 6">110S</strain>
    </source>
</reference>
<dbReference type="GO" id="GO:0019350">
    <property type="term" value="P:teichoic acid biosynthetic process"/>
    <property type="evidence" value="ECO:0007669"/>
    <property type="project" value="UniProtKB-KW"/>
</dbReference>
<dbReference type="GO" id="GO:0071555">
    <property type="term" value="P:cell wall organization"/>
    <property type="evidence" value="ECO:0007669"/>
    <property type="project" value="UniProtKB-KW"/>
</dbReference>
<proteinExistence type="inferred from homology"/>
<dbReference type="PANTHER" id="PTHR34136:SF1">
    <property type="entry name" value="UDP-N-ACETYL-D-MANNOSAMINURONIC ACID TRANSFERASE"/>
    <property type="match status" value="1"/>
</dbReference>
<evidence type="ECO:0000313" key="6">
    <source>
        <dbReference type="Proteomes" id="UP000037784"/>
    </source>
</evidence>
<dbReference type="NCBIfam" id="TIGR00696">
    <property type="entry name" value="wecG_tagA_cpsF"/>
    <property type="match status" value="1"/>
</dbReference>
<dbReference type="InParanoid" id="A0A0M9UBF1"/>
<protein>
    <submittedName>
        <fullName evidence="5">N-acetylglucosaminyldiphosphoundecaprenol N-acetyl-beta-D-mannosaminyltransferase</fullName>
        <ecNumber evidence="5">2.4.1.187</ecNumber>
    </submittedName>
</protein>
<dbReference type="PANTHER" id="PTHR34136">
    <property type="match status" value="1"/>
</dbReference>
<dbReference type="HAMAP" id="MF_02070">
    <property type="entry name" value="TagA_TarA"/>
    <property type="match status" value="1"/>
</dbReference>
<dbReference type="GO" id="GO:0047244">
    <property type="term" value="F:N-acetylglucosaminyldiphosphoundecaprenol N-acetyl-beta-D-mannosaminyltransferase activity"/>
    <property type="evidence" value="ECO:0007669"/>
    <property type="project" value="UniProtKB-EC"/>
</dbReference>
<evidence type="ECO:0000256" key="2">
    <source>
        <dbReference type="ARBA" id="ARBA00022679"/>
    </source>
</evidence>
<sequence length="286" mass="31817">MAVEQVARADLAAHLLDRNGHPRYQQAAIIHADEEAMSVEKIAVLGVPIANVTEDETVALMAQMIATRQPHHVVTVNPEFLMEARRNPAFRRVLLNADLAIPDGIGVVLAGRLQGRPFRARVAGSDLVERLAAESARRGWRLYFLGAAPGVAEQAIARLQARYPTFRAAGAYAGSPTPEETPDLIARVRAAQPDVLFVAYGHPRQDLWIAANKDALGVPVMMGVGGAFDFLAGVVPRAPVRMRQMGLEWLYRLYKQPWRWRRMLALPQFLMLALFEAIRLRKERHV</sequence>
<reference evidence="6" key="2">
    <citation type="submission" date="2015-08" db="EMBL/GenBank/DDBJ databases">
        <title>Draft Genome Sequence of a Heterotrophic Facultative Anaerobic Bacterium Ardenticatena maritima Strain 110S.</title>
        <authorList>
            <person name="Kawaichi S."/>
            <person name="Yoshida T."/>
            <person name="Sako Y."/>
            <person name="Nakamura R."/>
        </authorList>
    </citation>
    <scope>NUCLEOTIDE SEQUENCE [LARGE SCALE GENOMIC DNA]</scope>
    <source>
        <strain evidence="6">110S</strain>
    </source>
</reference>